<organism evidence="1 2">
    <name type="scientific">Candidatus Frankia alpina</name>
    <dbReference type="NCBI Taxonomy" id="2699483"/>
    <lineage>
        <taxon>Bacteria</taxon>
        <taxon>Bacillati</taxon>
        <taxon>Actinomycetota</taxon>
        <taxon>Actinomycetes</taxon>
        <taxon>Frankiales</taxon>
        <taxon>Frankiaceae</taxon>
        <taxon>Frankia</taxon>
    </lineage>
</organism>
<evidence type="ECO:0000313" key="1">
    <source>
        <dbReference type="EMBL" id="THJ64598.1"/>
    </source>
</evidence>
<keyword evidence="2" id="KW-1185">Reference proteome</keyword>
<gene>
    <name evidence="1" type="ORF">E7Y31_17490</name>
</gene>
<proteinExistence type="predicted"/>
<dbReference type="RefSeq" id="WP_136449020.1">
    <property type="nucleotide sequence ID" value="NZ_SSXH01000528.1"/>
</dbReference>
<dbReference type="Proteomes" id="UP000305282">
    <property type="component" value="Unassembled WGS sequence"/>
</dbReference>
<sequence>MASGKNKISEFVDSFSWQDGLRSLIDEGLTNREIAEQLNLSRNGDIKMSSAVAQARRWRNAATGSARQQRGEKVGPKDMAAVDGLRRRAAAAYGGRRGFVGWQATVQSKTDKHGQGIRGQELAPFILPQAAADALARGDLDAAGTAFEAELMTQCSAGDTMEIVDFDRLDFTF</sequence>
<reference evidence="1 2" key="1">
    <citation type="submission" date="2019-04" db="EMBL/GenBank/DDBJ databases">
        <title>Draft genome sequences for three unisolated Alnus-infective Frankia Sp+ strains, AgTrS, AiOr and AvVan, the first sequenced Frankia strains able to sporulate in-planta.</title>
        <authorList>
            <person name="Bethencourt L."/>
            <person name="Vautrin F."/>
            <person name="Taib N."/>
            <person name="Dubost A."/>
            <person name="Castro-Garcia L."/>
            <person name="Imbaud O."/>
            <person name="Abrouk D."/>
            <person name="Fournier P."/>
            <person name="Briolay J."/>
            <person name="Nguyen A."/>
            <person name="Normand P."/>
            <person name="Fernandez M.P."/>
            <person name="Brochier-Armanet C."/>
            <person name="Herrera-Belaroussi A."/>
        </authorList>
    </citation>
    <scope>NUCLEOTIDE SEQUENCE [LARGE SCALE GENOMIC DNA]</scope>
    <source>
        <strain evidence="1 2">AvVan</strain>
    </source>
</reference>
<dbReference type="AlphaFoldDB" id="A0A4S5DZY6"/>
<name>A0A4S5DZY6_9ACTN</name>
<protein>
    <submittedName>
        <fullName evidence="1">Response regulator transcription factor</fullName>
    </submittedName>
</protein>
<comment type="caution">
    <text evidence="1">The sequence shown here is derived from an EMBL/GenBank/DDBJ whole genome shotgun (WGS) entry which is preliminary data.</text>
</comment>
<evidence type="ECO:0000313" key="2">
    <source>
        <dbReference type="Proteomes" id="UP000305282"/>
    </source>
</evidence>
<accession>A0A4S5DZY6</accession>
<dbReference type="EMBL" id="SSXH01000528">
    <property type="protein sequence ID" value="THJ64598.1"/>
    <property type="molecule type" value="Genomic_DNA"/>
</dbReference>